<dbReference type="RefSeq" id="WP_302244435.1">
    <property type="nucleotide sequence ID" value="NZ_JAULJQ010000006.1"/>
</dbReference>
<protein>
    <submittedName>
        <fullName evidence="2">Uncharacterized protein</fullName>
    </submittedName>
</protein>
<evidence type="ECO:0000313" key="3">
    <source>
        <dbReference type="Proteomes" id="UP001171111"/>
    </source>
</evidence>
<sequence>MRSFGRMALFLGLLVCCLGAEKNASTLGLESFLGGETGEAGEIELAKIRIANLLAQKAELEQQAAQLEAKRKEYEANLVSADSPEVIALLKQIDELKAQIAKLRAENSAENSSADNSAENSAGNSSAENASSAITKNPAEIQGEYIK</sequence>
<dbReference type="EMBL" id="JAULJQ010000006">
    <property type="protein sequence ID" value="MDO2409614.1"/>
    <property type="molecule type" value="Genomic_DNA"/>
</dbReference>
<comment type="caution">
    <text evidence="2">The sequence shown here is derived from an EMBL/GenBank/DDBJ whole genome shotgun (WGS) entry which is preliminary data.</text>
</comment>
<gene>
    <name evidence="2" type="ORF">Q2362_05810</name>
</gene>
<feature type="compositionally biased region" description="Low complexity" evidence="1">
    <location>
        <begin position="108"/>
        <end position="133"/>
    </location>
</feature>
<evidence type="ECO:0000313" key="2">
    <source>
        <dbReference type="EMBL" id="MDO2409614.1"/>
    </source>
</evidence>
<keyword evidence="3" id="KW-1185">Reference proteome</keyword>
<name>A0ABT8T8V2_9BACT</name>
<feature type="region of interest" description="Disordered" evidence="1">
    <location>
        <begin position="104"/>
        <end position="147"/>
    </location>
</feature>
<dbReference type="Gene3D" id="1.20.58.1160">
    <property type="match status" value="1"/>
</dbReference>
<proteinExistence type="predicted"/>
<evidence type="ECO:0000256" key="1">
    <source>
        <dbReference type="SAM" id="MobiDB-lite"/>
    </source>
</evidence>
<dbReference type="Proteomes" id="UP001171111">
    <property type="component" value="Unassembled WGS sequence"/>
</dbReference>
<reference evidence="2 3" key="1">
    <citation type="submission" date="2023-06" db="EMBL/GenBank/DDBJ databases">
        <title>Campylobacter magnum sp. nov., isolated from cecal contents of domestic pigs (Sus scrofa domesticus).</title>
        <authorList>
            <person name="Papic B."/>
            <person name="Gruntar I."/>
        </authorList>
    </citation>
    <scope>NUCLEOTIDE SEQUENCE [LARGE SCALE GENOMIC DNA]</scope>
    <source>
        <strain evidence="3">34484-21</strain>
    </source>
</reference>
<organism evidence="2 3">
    <name type="scientific">Campylobacter magnus</name>
    <dbReference type="NCBI Taxonomy" id="3026462"/>
    <lineage>
        <taxon>Bacteria</taxon>
        <taxon>Pseudomonadati</taxon>
        <taxon>Campylobacterota</taxon>
        <taxon>Epsilonproteobacteria</taxon>
        <taxon>Campylobacterales</taxon>
        <taxon>Campylobacteraceae</taxon>
        <taxon>Campylobacter</taxon>
    </lineage>
</organism>
<accession>A0ABT8T8V2</accession>